<dbReference type="EMBL" id="AP011780">
    <property type="protein sequence ID" value="BAL57590.1"/>
    <property type="molecule type" value="Genomic_DNA"/>
</dbReference>
<dbReference type="AlphaFoldDB" id="H5SN54"/>
<evidence type="ECO:0000313" key="2">
    <source>
        <dbReference type="EMBL" id="BAL57590.1"/>
    </source>
</evidence>
<accession>H5SN54</accession>
<dbReference type="InterPro" id="IPR036465">
    <property type="entry name" value="vWFA_dom_sf"/>
</dbReference>
<protein>
    <submittedName>
        <fullName evidence="2">Hypothetical conserved protein</fullName>
    </submittedName>
</protein>
<dbReference type="Pfam" id="PF01882">
    <property type="entry name" value="DUF58"/>
    <property type="match status" value="1"/>
</dbReference>
<dbReference type="InterPro" id="IPR002881">
    <property type="entry name" value="DUF58"/>
</dbReference>
<reference evidence="2" key="1">
    <citation type="journal article" date="2005" name="Environ. Microbiol.">
        <title>Genetic and functional properties of uncultivated thermophilic crenarchaeotes from a subsurface gold mine as revealed by analysis of genome fragments.</title>
        <authorList>
            <person name="Nunoura T."/>
            <person name="Hirayama H."/>
            <person name="Takami H."/>
            <person name="Oida H."/>
            <person name="Nishi S."/>
            <person name="Shimamura S."/>
            <person name="Suzuki Y."/>
            <person name="Inagaki F."/>
            <person name="Takai K."/>
            <person name="Nealson K.H."/>
            <person name="Horikoshi K."/>
        </authorList>
    </citation>
    <scope>NUCLEOTIDE SEQUENCE</scope>
</reference>
<evidence type="ECO:0000259" key="1">
    <source>
        <dbReference type="Pfam" id="PF01882"/>
    </source>
</evidence>
<organism evidence="2">
    <name type="scientific">uncultured prokaryote</name>
    <dbReference type="NCBI Taxonomy" id="198431"/>
    <lineage>
        <taxon>unclassified sequences</taxon>
        <taxon>environmental samples</taxon>
    </lineage>
</organism>
<proteinExistence type="predicted"/>
<name>H5SN54_9ZZZZ</name>
<dbReference type="PANTHER" id="PTHR33608:SF7">
    <property type="entry name" value="DUF58 DOMAIN-CONTAINING PROTEIN"/>
    <property type="match status" value="1"/>
</dbReference>
<sequence>MSWQGVPTEVLTRLERYRLQPRQMHAAAIRGERLSPRKGLSIEFADYRHYAPGDDLRHLDWNILARLDRAYLRTYQDEQELPVYLLLDCSASMAFGEPSKYDLARSLAACLGYIGLIAGDAVYPVALDGRVNEARAMRGRISYRRLIEWLRAREPDGRDLSHSLQRFAHANLPTGMAFLLTDGLDEHLCDALRTLASRRHELVVIQILSEAELDPDLEGDLKLIDAETGDALEITATGGVLTEYHKRLHAHCEAIRNTCRRISALYLQTRNSQPLEEILQRGLRPMGVLRD</sequence>
<gene>
    <name evidence="2" type="ORF">HGMM_F51E10C02</name>
</gene>
<reference evidence="2" key="2">
    <citation type="journal article" date="2012" name="PLoS ONE">
        <title>A Deeply Branching Thermophilic Bacterium with an Ancient Acetyl-CoA Pathway Dominates a Subsurface Ecosystem.</title>
        <authorList>
            <person name="Takami H."/>
            <person name="Noguchi H."/>
            <person name="Takaki Y."/>
            <person name="Uchiyama I."/>
            <person name="Toyoda A."/>
            <person name="Nishi S."/>
            <person name="Chee G.-J."/>
            <person name="Arai W."/>
            <person name="Nunoura T."/>
            <person name="Itoh T."/>
            <person name="Hattori M."/>
            <person name="Takai K."/>
        </authorList>
    </citation>
    <scope>NUCLEOTIDE SEQUENCE</scope>
</reference>
<dbReference type="SUPFAM" id="SSF53300">
    <property type="entry name" value="vWA-like"/>
    <property type="match status" value="1"/>
</dbReference>
<dbReference type="PANTHER" id="PTHR33608">
    <property type="entry name" value="BLL2464 PROTEIN"/>
    <property type="match status" value="1"/>
</dbReference>
<feature type="domain" description="DUF58" evidence="1">
    <location>
        <begin position="46"/>
        <end position="251"/>
    </location>
</feature>